<name>A0AAN8JEE7_PATCE</name>
<dbReference type="InterPro" id="IPR036396">
    <property type="entry name" value="Cyt_P450_sf"/>
</dbReference>
<dbReference type="CDD" id="cd11055">
    <property type="entry name" value="CYP3A-like"/>
    <property type="match status" value="1"/>
</dbReference>
<dbReference type="PRINTS" id="PR00385">
    <property type="entry name" value="P450"/>
</dbReference>
<dbReference type="GO" id="GO:0020037">
    <property type="term" value="F:heme binding"/>
    <property type="evidence" value="ECO:0007669"/>
    <property type="project" value="InterPro"/>
</dbReference>
<evidence type="ECO:0000256" key="6">
    <source>
        <dbReference type="ARBA" id="ARBA00023004"/>
    </source>
</evidence>
<organism evidence="11 12">
    <name type="scientific">Patella caerulea</name>
    <name type="common">Rayed Mediterranean limpet</name>
    <dbReference type="NCBI Taxonomy" id="87958"/>
    <lineage>
        <taxon>Eukaryota</taxon>
        <taxon>Metazoa</taxon>
        <taxon>Spiralia</taxon>
        <taxon>Lophotrochozoa</taxon>
        <taxon>Mollusca</taxon>
        <taxon>Gastropoda</taxon>
        <taxon>Patellogastropoda</taxon>
        <taxon>Patelloidea</taxon>
        <taxon>Patellidae</taxon>
        <taxon>Patella</taxon>
    </lineage>
</organism>
<dbReference type="Pfam" id="PF00067">
    <property type="entry name" value="p450"/>
    <property type="match status" value="1"/>
</dbReference>
<dbReference type="PROSITE" id="PS00086">
    <property type="entry name" value="CYTOCHROME_P450"/>
    <property type="match status" value="1"/>
</dbReference>
<comment type="cofactor">
    <cofactor evidence="1 9">
        <name>heme</name>
        <dbReference type="ChEBI" id="CHEBI:30413"/>
    </cofactor>
</comment>
<reference evidence="11 12" key="1">
    <citation type="submission" date="2024-01" db="EMBL/GenBank/DDBJ databases">
        <title>The genome of the rayed Mediterranean limpet Patella caerulea (Linnaeus, 1758).</title>
        <authorList>
            <person name="Anh-Thu Weber A."/>
            <person name="Halstead-Nussloch G."/>
        </authorList>
    </citation>
    <scope>NUCLEOTIDE SEQUENCE [LARGE SCALE GENOMIC DNA]</scope>
    <source>
        <strain evidence="11">AATW-2023a</strain>
        <tissue evidence="11">Whole specimen</tissue>
    </source>
</reference>
<dbReference type="SUPFAM" id="SSF48264">
    <property type="entry name" value="Cytochrome P450"/>
    <property type="match status" value="1"/>
</dbReference>
<keyword evidence="3 9" id="KW-0349">Heme</keyword>
<comment type="function">
    <text evidence="8">Cytochromes P450 are a group of heme-thiolate monooxygenases. They oxidize a variety of structurally unrelated compounds, including steroids, fatty acids, and xenobiotics.</text>
</comment>
<evidence type="ECO:0000256" key="8">
    <source>
        <dbReference type="ARBA" id="ARBA00043906"/>
    </source>
</evidence>
<comment type="caution">
    <text evidence="11">The sequence shown here is derived from an EMBL/GenBank/DDBJ whole genome shotgun (WGS) entry which is preliminary data.</text>
</comment>
<dbReference type="PRINTS" id="PR00463">
    <property type="entry name" value="EP450I"/>
</dbReference>
<feature type="binding site" description="axial binding residue" evidence="9">
    <location>
        <position position="461"/>
    </location>
    <ligand>
        <name>heme</name>
        <dbReference type="ChEBI" id="CHEBI:30413"/>
    </ligand>
    <ligandPart>
        <name>Fe</name>
        <dbReference type="ChEBI" id="CHEBI:18248"/>
    </ligandPart>
</feature>
<dbReference type="InterPro" id="IPR050705">
    <property type="entry name" value="Cytochrome_P450_3A"/>
</dbReference>
<dbReference type="Gene3D" id="1.10.630.10">
    <property type="entry name" value="Cytochrome P450"/>
    <property type="match status" value="1"/>
</dbReference>
<sequence>MIISYVLCFILNVLLVKFYLQRRKGQKIFKEMGIPGPSPNFLFGNLLALWGQTGFHCMYQIWTKLYGRTFGYFEGPSPILVTSDPDILQEVFVKQFHNFYARKVWPVQADPETDERVHMFFAMGDRWRRLRSVVSPAFSSSKMRQMCPEVGKSITSVINIIKEKQGKVMDVLGLFQCLTLDTIVHCALNADCQSVGDETEPFLTNCRGVIEDTTKQPVLYLCGFILPALQRLWIGIYNFLHHIKFNPVFWLEERLCLLIEIRKQDQKPHKSDLLQLLIDARMDGATASTFTNVSTAERRGHIPKKLSNEEIVQQALLFLLAGYETTSTTLSYVFHELANNLDIQDKLRDEINTYYPNQDDVPTYDDVRHLKYLDMVIKETLRKYPLASVIIARKCTNTCVVKGITIPKGMVVQADVWSLHKDKAIWGEDVETFDPERFSDENSKSRHPYAWIPFGAGPRMCAGLRFAVLEAKMATVTMVKKFAFKPSKDHRLELKEGATVTPKHGVLLHATPI</sequence>
<dbReference type="GO" id="GO:0016705">
    <property type="term" value="F:oxidoreductase activity, acting on paired donors, with incorporation or reduction of molecular oxygen"/>
    <property type="evidence" value="ECO:0007669"/>
    <property type="project" value="InterPro"/>
</dbReference>
<evidence type="ECO:0000256" key="2">
    <source>
        <dbReference type="ARBA" id="ARBA00010617"/>
    </source>
</evidence>
<keyword evidence="4 9" id="KW-0479">Metal-binding</keyword>
<evidence type="ECO:0008006" key="13">
    <source>
        <dbReference type="Google" id="ProtNLM"/>
    </source>
</evidence>
<dbReference type="EMBL" id="JAZGQO010000011">
    <property type="protein sequence ID" value="KAK6174276.1"/>
    <property type="molecule type" value="Genomic_DNA"/>
</dbReference>
<dbReference type="PANTHER" id="PTHR24302:SF15">
    <property type="entry name" value="FATTY-ACID PEROXYGENASE"/>
    <property type="match status" value="1"/>
</dbReference>
<evidence type="ECO:0000256" key="5">
    <source>
        <dbReference type="ARBA" id="ARBA00023002"/>
    </source>
</evidence>
<evidence type="ECO:0000256" key="3">
    <source>
        <dbReference type="ARBA" id="ARBA00022617"/>
    </source>
</evidence>
<comment type="similarity">
    <text evidence="2 10">Belongs to the cytochrome P450 family.</text>
</comment>
<dbReference type="InterPro" id="IPR017972">
    <property type="entry name" value="Cyt_P450_CS"/>
</dbReference>
<dbReference type="GO" id="GO:0005506">
    <property type="term" value="F:iron ion binding"/>
    <property type="evidence" value="ECO:0007669"/>
    <property type="project" value="InterPro"/>
</dbReference>
<evidence type="ECO:0000256" key="10">
    <source>
        <dbReference type="RuleBase" id="RU000461"/>
    </source>
</evidence>
<keyword evidence="7 10" id="KW-0503">Monooxygenase</keyword>
<dbReference type="InterPro" id="IPR001128">
    <property type="entry name" value="Cyt_P450"/>
</dbReference>
<gene>
    <name evidence="11" type="ORF">SNE40_017586</name>
</gene>
<protein>
    <recommendedName>
        <fullName evidence="13">Cytochrome P450</fullName>
    </recommendedName>
</protein>
<evidence type="ECO:0000256" key="7">
    <source>
        <dbReference type="ARBA" id="ARBA00023033"/>
    </source>
</evidence>
<keyword evidence="6 9" id="KW-0408">Iron</keyword>
<proteinExistence type="inferred from homology"/>
<keyword evidence="12" id="KW-1185">Reference proteome</keyword>
<dbReference type="GO" id="GO:0008395">
    <property type="term" value="F:steroid hydroxylase activity"/>
    <property type="evidence" value="ECO:0007669"/>
    <property type="project" value="TreeGrafter"/>
</dbReference>
<dbReference type="AlphaFoldDB" id="A0AAN8JEE7"/>
<evidence type="ECO:0000313" key="12">
    <source>
        <dbReference type="Proteomes" id="UP001347796"/>
    </source>
</evidence>
<evidence type="ECO:0000313" key="11">
    <source>
        <dbReference type="EMBL" id="KAK6174276.1"/>
    </source>
</evidence>
<dbReference type="InterPro" id="IPR002401">
    <property type="entry name" value="Cyt_P450_E_grp-I"/>
</dbReference>
<dbReference type="Proteomes" id="UP001347796">
    <property type="component" value="Unassembled WGS sequence"/>
</dbReference>
<dbReference type="PANTHER" id="PTHR24302">
    <property type="entry name" value="CYTOCHROME P450 FAMILY 3"/>
    <property type="match status" value="1"/>
</dbReference>
<accession>A0AAN8JEE7</accession>
<evidence type="ECO:0000256" key="1">
    <source>
        <dbReference type="ARBA" id="ARBA00001971"/>
    </source>
</evidence>
<evidence type="ECO:0000256" key="4">
    <source>
        <dbReference type="ARBA" id="ARBA00022723"/>
    </source>
</evidence>
<evidence type="ECO:0000256" key="9">
    <source>
        <dbReference type="PIRSR" id="PIRSR602401-1"/>
    </source>
</evidence>
<dbReference type="FunFam" id="1.10.630.10:FF:000182">
    <property type="entry name" value="Cytochrome P450 3A4"/>
    <property type="match status" value="1"/>
</dbReference>
<keyword evidence="5 10" id="KW-0560">Oxidoreductase</keyword>